<reference evidence="1" key="1">
    <citation type="journal article" date="2014" name="Front. Microbiol.">
        <title>High frequency of phylogenetically diverse reductive dehalogenase-homologous genes in deep subseafloor sedimentary metagenomes.</title>
        <authorList>
            <person name="Kawai M."/>
            <person name="Futagami T."/>
            <person name="Toyoda A."/>
            <person name="Takaki Y."/>
            <person name="Nishi S."/>
            <person name="Hori S."/>
            <person name="Arai W."/>
            <person name="Tsubouchi T."/>
            <person name="Morono Y."/>
            <person name="Uchiyama I."/>
            <person name="Ito T."/>
            <person name="Fujiyama A."/>
            <person name="Inagaki F."/>
            <person name="Takami H."/>
        </authorList>
    </citation>
    <scope>NUCLEOTIDE SEQUENCE</scope>
    <source>
        <strain evidence="1">Expedition CK06-06</strain>
    </source>
</reference>
<accession>X1C9J9</accession>
<dbReference type="EMBL" id="BART01010702">
    <property type="protein sequence ID" value="GAG89932.1"/>
    <property type="molecule type" value="Genomic_DNA"/>
</dbReference>
<dbReference type="AlphaFoldDB" id="X1C9J9"/>
<organism evidence="1">
    <name type="scientific">marine sediment metagenome</name>
    <dbReference type="NCBI Taxonomy" id="412755"/>
    <lineage>
        <taxon>unclassified sequences</taxon>
        <taxon>metagenomes</taxon>
        <taxon>ecological metagenomes</taxon>
    </lineage>
</organism>
<protein>
    <submittedName>
        <fullName evidence="1">Uncharacterized protein</fullName>
    </submittedName>
</protein>
<name>X1C9J9_9ZZZZ</name>
<evidence type="ECO:0000313" key="1">
    <source>
        <dbReference type="EMBL" id="GAG89932.1"/>
    </source>
</evidence>
<proteinExistence type="predicted"/>
<comment type="caution">
    <text evidence="1">The sequence shown here is derived from an EMBL/GenBank/DDBJ whole genome shotgun (WGS) entry which is preliminary data.</text>
</comment>
<sequence>MKRYLLILRPKKDHVEQDLQLKKFREIFKNTTRFNIELVEILHFSKDDYYMVHIRGKDDDITRFI</sequence>
<gene>
    <name evidence="1" type="ORF">S01H4_23139</name>
</gene>